<evidence type="ECO:0000256" key="5">
    <source>
        <dbReference type="ARBA" id="ARBA00023163"/>
    </source>
</evidence>
<dbReference type="AlphaFoldDB" id="A1CSV5"/>
<keyword evidence="2" id="KW-0479">Metal-binding</keyword>
<evidence type="ECO:0000256" key="2">
    <source>
        <dbReference type="ARBA" id="ARBA00022723"/>
    </source>
</evidence>
<name>A1CSV5_ASPCL</name>
<evidence type="ECO:0000256" key="3">
    <source>
        <dbReference type="ARBA" id="ARBA00023015"/>
    </source>
</evidence>
<evidence type="ECO:0000313" key="10">
    <source>
        <dbReference type="Proteomes" id="UP000006701"/>
    </source>
</evidence>
<accession>A1CSV5</accession>
<feature type="domain" description="Zn(2)-C6 fungal-type" evidence="8">
    <location>
        <begin position="15"/>
        <end position="42"/>
    </location>
</feature>
<dbReference type="GO" id="GO:0000981">
    <property type="term" value="F:DNA-binding transcription factor activity, RNA polymerase II-specific"/>
    <property type="evidence" value="ECO:0007669"/>
    <property type="project" value="InterPro"/>
</dbReference>
<proteinExistence type="predicted"/>
<dbReference type="EMBL" id="DS027060">
    <property type="protein sequence ID" value="EAW06392.1"/>
    <property type="molecule type" value="Genomic_DNA"/>
</dbReference>
<feature type="compositionally biased region" description="Basic and acidic residues" evidence="7">
    <location>
        <begin position="104"/>
        <end position="116"/>
    </location>
</feature>
<feature type="region of interest" description="Disordered" evidence="7">
    <location>
        <begin position="50"/>
        <end position="86"/>
    </location>
</feature>
<reference evidence="9 10" key="1">
    <citation type="journal article" date="2008" name="PLoS Genet.">
        <title>Genomic islands in the pathogenic filamentous fungus Aspergillus fumigatus.</title>
        <authorList>
            <person name="Fedorova N.D."/>
            <person name="Khaldi N."/>
            <person name="Joardar V.S."/>
            <person name="Maiti R."/>
            <person name="Amedeo P."/>
            <person name="Anderson M.J."/>
            <person name="Crabtree J."/>
            <person name="Silva J.C."/>
            <person name="Badger J.H."/>
            <person name="Albarraq A."/>
            <person name="Angiuoli S."/>
            <person name="Bussey H."/>
            <person name="Bowyer P."/>
            <person name="Cotty P.J."/>
            <person name="Dyer P.S."/>
            <person name="Egan A."/>
            <person name="Galens K."/>
            <person name="Fraser-Liggett C.M."/>
            <person name="Haas B.J."/>
            <person name="Inman J.M."/>
            <person name="Kent R."/>
            <person name="Lemieux S."/>
            <person name="Malavazi I."/>
            <person name="Orvis J."/>
            <person name="Roemer T."/>
            <person name="Ronning C.M."/>
            <person name="Sundaram J.P."/>
            <person name="Sutton G."/>
            <person name="Turner G."/>
            <person name="Venter J.C."/>
            <person name="White O.R."/>
            <person name="Whitty B.R."/>
            <person name="Youngman P."/>
            <person name="Wolfe K.H."/>
            <person name="Goldman G.H."/>
            <person name="Wortman J.R."/>
            <person name="Jiang B."/>
            <person name="Denning D.W."/>
            <person name="Nierman W.C."/>
        </authorList>
    </citation>
    <scope>NUCLEOTIDE SEQUENCE [LARGE SCALE GENOMIC DNA]</scope>
    <source>
        <strain evidence="10">ATCC 1007 / CBS 513.65 / DSM 816 / NCTC 3887 / NRRL 1</strain>
    </source>
</reference>
<gene>
    <name evidence="9" type="ORF">ACLA_080760</name>
</gene>
<evidence type="ECO:0000256" key="7">
    <source>
        <dbReference type="SAM" id="MobiDB-lite"/>
    </source>
</evidence>
<dbReference type="HOGENOM" id="CLU_1927106_0_0_1"/>
<dbReference type="GeneID" id="4700137"/>
<dbReference type="InterPro" id="IPR050613">
    <property type="entry name" value="Sec_Metabolite_Reg"/>
</dbReference>
<dbReference type="OMA" id="HPPEWTT"/>
<keyword evidence="5" id="KW-0804">Transcription</keyword>
<organism evidence="9 10">
    <name type="scientific">Aspergillus clavatus (strain ATCC 1007 / CBS 513.65 / DSM 816 / NCTC 3887 / NRRL 1 / QM 1276 / 107)</name>
    <dbReference type="NCBI Taxonomy" id="344612"/>
    <lineage>
        <taxon>Eukaryota</taxon>
        <taxon>Fungi</taxon>
        <taxon>Dikarya</taxon>
        <taxon>Ascomycota</taxon>
        <taxon>Pezizomycotina</taxon>
        <taxon>Eurotiomycetes</taxon>
        <taxon>Eurotiomycetidae</taxon>
        <taxon>Eurotiales</taxon>
        <taxon>Aspergillaceae</taxon>
        <taxon>Aspergillus</taxon>
        <taxon>Aspergillus subgen. Fumigati</taxon>
    </lineage>
</organism>
<dbReference type="InterPro" id="IPR001138">
    <property type="entry name" value="Zn2Cys6_DnaBD"/>
</dbReference>
<dbReference type="PROSITE" id="PS50048">
    <property type="entry name" value="ZN2_CY6_FUNGAL_2"/>
    <property type="match status" value="1"/>
</dbReference>
<keyword evidence="10" id="KW-1185">Reference proteome</keyword>
<dbReference type="PANTHER" id="PTHR31001:SF50">
    <property type="entry name" value="ZN(II)2CYS6 TRANSCRIPTION FACTOR (EUROFUNG)"/>
    <property type="match status" value="1"/>
</dbReference>
<dbReference type="PROSITE" id="PS00463">
    <property type="entry name" value="ZN2_CY6_FUNGAL_1"/>
    <property type="match status" value="1"/>
</dbReference>
<dbReference type="GO" id="GO:0003677">
    <property type="term" value="F:DNA binding"/>
    <property type="evidence" value="ECO:0007669"/>
    <property type="project" value="UniProtKB-KW"/>
</dbReference>
<dbReference type="KEGG" id="act:ACLA_080760"/>
<dbReference type="GO" id="GO:0005634">
    <property type="term" value="C:nucleus"/>
    <property type="evidence" value="ECO:0007669"/>
    <property type="project" value="UniProtKB-SubCell"/>
</dbReference>
<feature type="region of interest" description="Disordered" evidence="7">
    <location>
        <begin position="104"/>
        <end position="131"/>
    </location>
</feature>
<dbReference type="SMART" id="SM00066">
    <property type="entry name" value="GAL4"/>
    <property type="match status" value="1"/>
</dbReference>
<dbReference type="Gene3D" id="4.10.240.10">
    <property type="entry name" value="Zn(2)-C6 fungal-type DNA-binding domain"/>
    <property type="match status" value="1"/>
</dbReference>
<keyword evidence="4" id="KW-0238">DNA-binding</keyword>
<dbReference type="SUPFAM" id="SSF57701">
    <property type="entry name" value="Zn2/Cys6 DNA-binding domain"/>
    <property type="match status" value="1"/>
</dbReference>
<evidence type="ECO:0000256" key="6">
    <source>
        <dbReference type="ARBA" id="ARBA00023242"/>
    </source>
</evidence>
<evidence type="ECO:0000259" key="8">
    <source>
        <dbReference type="PROSITE" id="PS50048"/>
    </source>
</evidence>
<dbReference type="RefSeq" id="XP_001267818.1">
    <property type="nucleotide sequence ID" value="XM_001267817.1"/>
</dbReference>
<comment type="subcellular location">
    <subcellularLocation>
        <location evidence="1">Nucleus</location>
    </subcellularLocation>
</comment>
<evidence type="ECO:0000256" key="1">
    <source>
        <dbReference type="ARBA" id="ARBA00004123"/>
    </source>
</evidence>
<dbReference type="Pfam" id="PF00172">
    <property type="entry name" value="Zn_clus"/>
    <property type="match status" value="1"/>
</dbReference>
<dbReference type="GO" id="GO:0008270">
    <property type="term" value="F:zinc ion binding"/>
    <property type="evidence" value="ECO:0007669"/>
    <property type="project" value="InterPro"/>
</dbReference>
<keyword evidence="6" id="KW-0539">Nucleus</keyword>
<dbReference type="VEuPathDB" id="FungiDB:ACLA_080760"/>
<protein>
    <submittedName>
        <fullName evidence="9">C6 zinc finger domain protein</fullName>
    </submittedName>
</protein>
<dbReference type="InterPro" id="IPR036864">
    <property type="entry name" value="Zn2-C6_fun-type_DNA-bd_sf"/>
</dbReference>
<dbReference type="PANTHER" id="PTHR31001">
    <property type="entry name" value="UNCHARACTERIZED TRANSCRIPTIONAL REGULATORY PROTEIN"/>
    <property type="match status" value="1"/>
</dbReference>
<dbReference type="CDD" id="cd00067">
    <property type="entry name" value="GAL4"/>
    <property type="match status" value="1"/>
</dbReference>
<keyword evidence="3" id="KW-0805">Transcription regulation</keyword>
<sequence>MERRRKTSTSLPQLSCELCRRRKVKCDKRNPCTNCASAGVACIPTYRMRLPRGRHANPPRRLQSSPPPSTTESELIHPPEWTTQPDVSVNKDLQDRIHRLEELIRRMKPSDKELERASAGSREQASEKLHL</sequence>
<dbReference type="OrthoDB" id="4510814at2759"/>
<dbReference type="Proteomes" id="UP000006701">
    <property type="component" value="Unassembled WGS sequence"/>
</dbReference>
<evidence type="ECO:0000313" key="9">
    <source>
        <dbReference type="EMBL" id="EAW06392.1"/>
    </source>
</evidence>
<evidence type="ECO:0000256" key="4">
    <source>
        <dbReference type="ARBA" id="ARBA00023125"/>
    </source>
</evidence>